<dbReference type="InterPro" id="IPR052901">
    <property type="entry name" value="Bact_TGase-like"/>
</dbReference>
<comment type="caution">
    <text evidence="5">The sequence shown here is derived from an EMBL/GenBank/DDBJ whole genome shotgun (WGS) entry which is preliminary data.</text>
</comment>
<gene>
    <name evidence="5" type="ORF">BJY20_002174</name>
</gene>
<reference evidence="5 6" key="1">
    <citation type="submission" date="2020-07" db="EMBL/GenBank/DDBJ databases">
        <title>Sequencing the genomes of 1000 actinobacteria strains.</title>
        <authorList>
            <person name="Klenk H.-P."/>
        </authorList>
    </citation>
    <scope>NUCLEOTIDE SEQUENCE [LARGE SCALE GENOMIC DNA]</scope>
    <source>
        <strain evidence="5 6">DSM 26154</strain>
    </source>
</reference>
<keyword evidence="2" id="KW-0472">Membrane</keyword>
<dbReference type="Proteomes" id="UP000554054">
    <property type="component" value="Unassembled WGS sequence"/>
</dbReference>
<feature type="transmembrane region" description="Helical" evidence="2">
    <location>
        <begin position="588"/>
        <end position="615"/>
    </location>
</feature>
<evidence type="ECO:0000259" key="4">
    <source>
        <dbReference type="Pfam" id="PF11992"/>
    </source>
</evidence>
<feature type="domain" description="Protein-glutamine gamma-glutamyltransferase TgpA N-terminal" evidence="4">
    <location>
        <begin position="18"/>
        <end position="351"/>
    </location>
</feature>
<dbReference type="InterPro" id="IPR002931">
    <property type="entry name" value="Transglutaminase-like"/>
</dbReference>
<dbReference type="InterPro" id="IPR021878">
    <property type="entry name" value="TgpA_N"/>
</dbReference>
<keyword evidence="6" id="KW-1185">Reference proteome</keyword>
<feature type="domain" description="Transglutaminase-like" evidence="3">
    <location>
        <begin position="419"/>
        <end position="533"/>
    </location>
</feature>
<dbReference type="InterPro" id="IPR038765">
    <property type="entry name" value="Papain-like_cys_pep_sf"/>
</dbReference>
<keyword evidence="2" id="KW-0812">Transmembrane</keyword>
<dbReference type="PANTHER" id="PTHR42736:SF1">
    <property type="entry name" value="PROTEIN-GLUTAMINE GAMMA-GLUTAMYLTRANSFERASE"/>
    <property type="match status" value="1"/>
</dbReference>
<evidence type="ECO:0000313" key="5">
    <source>
        <dbReference type="EMBL" id="NYF98782.1"/>
    </source>
</evidence>
<proteinExistence type="predicted"/>
<organism evidence="5 6">
    <name type="scientific">Janibacter cremeus</name>
    <dbReference type="NCBI Taxonomy" id="1285192"/>
    <lineage>
        <taxon>Bacteria</taxon>
        <taxon>Bacillati</taxon>
        <taxon>Actinomycetota</taxon>
        <taxon>Actinomycetes</taxon>
        <taxon>Micrococcales</taxon>
        <taxon>Intrasporangiaceae</taxon>
        <taxon>Janibacter</taxon>
    </lineage>
</organism>
<dbReference type="EMBL" id="JACCAE010000001">
    <property type="protein sequence ID" value="NYF98782.1"/>
    <property type="molecule type" value="Genomic_DNA"/>
</dbReference>
<sequence length="764" mass="83349">MAEPGLRLRVVDSACLVLAMAVAVTPFADVWVDRTWMLTVALGLALAIGVTLLAQRLRLGPLLSVLLLAAGYLVVGPAAAAPTQTLARVVPTLDAERTLVVGLVESWRSVITLPVPLGVTRGELVVPFVIALVGGVLATTFLWRTRFAGMAPVTVAGCFLAAAAFGSHDASLPLVRGMVLVVVLVLWNRWRSLRHLRTSWTRRVGLGTAVVLVAGLAGWGLAAAATGPERQVLRDHVEPPLAQLDLKSPLSRYRYYYKAHESDVLFTFDNVPSGQPLVRLATMDTFDGLVWNVSTTDVSSGSSAYRPAPDAHSGGTLRVTSEKYTGTWLPSVGTATAATFEHDAAPDEPRDLLINTATGGLAVAGQVRPGDEFLIDWSPRPKRTNALLSREVDTSVTAPEMTSPPIEQLDQLAQKWVTQTGASSDFEQAVALEKGFRDKGYFNDGLEPKRFGFSRSGHGTKRLADLVQSPERMVGNDEQYAAAMAYAAQRQGMPARVVLGFEDIGANGTVTGDDIAAWVEIPFEDWGWVPFDPTPPEDRTPPPLDESNNPVPQPYVVQPPVLPEEPEDVQGVPPEGAGQDLTDGPWDLFFMILGVLWIVVQILLLLSPLWLILLVKRFRRRRRRRATDPLDRVSGGWREVTDRARDLGTRLPVGHTRSENSAVLTGRFGESAPTALAVAADRHIFGPGAITDEEVAAYWEDVDSALKRMRGQVPWWRRWWAALSPVSLPWRATGRRIRSRARMLGSALAGTVRKVRLPRRRNST</sequence>
<name>A0A852VP74_9MICO</name>
<dbReference type="RefSeq" id="WP_185991554.1">
    <property type="nucleotide sequence ID" value="NZ_JACCAE010000001.1"/>
</dbReference>
<dbReference type="Pfam" id="PF01841">
    <property type="entry name" value="Transglut_core"/>
    <property type="match status" value="1"/>
</dbReference>
<feature type="transmembrane region" description="Helical" evidence="2">
    <location>
        <begin position="150"/>
        <end position="168"/>
    </location>
</feature>
<evidence type="ECO:0000256" key="2">
    <source>
        <dbReference type="SAM" id="Phobius"/>
    </source>
</evidence>
<feature type="transmembrane region" description="Helical" evidence="2">
    <location>
        <begin position="34"/>
        <end position="54"/>
    </location>
</feature>
<keyword evidence="5" id="KW-0645">Protease</keyword>
<dbReference type="GO" id="GO:0006508">
    <property type="term" value="P:proteolysis"/>
    <property type="evidence" value="ECO:0007669"/>
    <property type="project" value="UniProtKB-KW"/>
</dbReference>
<feature type="transmembrane region" description="Helical" evidence="2">
    <location>
        <begin position="174"/>
        <end position="192"/>
    </location>
</feature>
<evidence type="ECO:0000259" key="3">
    <source>
        <dbReference type="Pfam" id="PF01841"/>
    </source>
</evidence>
<protein>
    <submittedName>
        <fullName evidence="5">Transglutaminase-like putative cysteine protease</fullName>
    </submittedName>
</protein>
<feature type="transmembrane region" description="Helical" evidence="2">
    <location>
        <begin position="7"/>
        <end position="28"/>
    </location>
</feature>
<feature type="transmembrane region" description="Helical" evidence="2">
    <location>
        <begin position="124"/>
        <end position="143"/>
    </location>
</feature>
<keyword evidence="2" id="KW-1133">Transmembrane helix</keyword>
<dbReference type="Pfam" id="PF11992">
    <property type="entry name" value="TgpA_N"/>
    <property type="match status" value="1"/>
</dbReference>
<evidence type="ECO:0000256" key="1">
    <source>
        <dbReference type="SAM" id="MobiDB-lite"/>
    </source>
</evidence>
<keyword evidence="5" id="KW-0378">Hydrolase</keyword>
<dbReference type="PANTHER" id="PTHR42736">
    <property type="entry name" value="PROTEIN-GLUTAMINE GAMMA-GLUTAMYLTRANSFERASE"/>
    <property type="match status" value="1"/>
</dbReference>
<dbReference type="SUPFAM" id="SSF54001">
    <property type="entry name" value="Cysteine proteinases"/>
    <property type="match status" value="1"/>
</dbReference>
<evidence type="ECO:0000313" key="6">
    <source>
        <dbReference type="Proteomes" id="UP000554054"/>
    </source>
</evidence>
<accession>A0A852VP74</accession>
<dbReference type="AlphaFoldDB" id="A0A852VP74"/>
<feature type="transmembrane region" description="Helical" evidence="2">
    <location>
        <begin position="204"/>
        <end position="225"/>
    </location>
</feature>
<dbReference type="GO" id="GO:0008233">
    <property type="term" value="F:peptidase activity"/>
    <property type="evidence" value="ECO:0007669"/>
    <property type="project" value="UniProtKB-KW"/>
</dbReference>
<feature type="region of interest" description="Disordered" evidence="1">
    <location>
        <begin position="530"/>
        <end position="578"/>
    </location>
</feature>
<dbReference type="Gene3D" id="3.10.620.30">
    <property type="match status" value="1"/>
</dbReference>
<feature type="transmembrane region" description="Helical" evidence="2">
    <location>
        <begin position="61"/>
        <end position="81"/>
    </location>
</feature>